<dbReference type="Pfam" id="PF00912">
    <property type="entry name" value="Transgly"/>
    <property type="match status" value="1"/>
</dbReference>
<dbReference type="EC" id="2.4.99.28" evidence="10"/>
<dbReference type="RefSeq" id="WP_345156738.1">
    <property type="nucleotide sequence ID" value="NZ_BAABHC010000002.1"/>
</dbReference>
<dbReference type="Pfam" id="PF00905">
    <property type="entry name" value="Transpeptidase"/>
    <property type="match status" value="1"/>
</dbReference>
<evidence type="ECO:0000256" key="11">
    <source>
        <dbReference type="ARBA" id="ARBA00049902"/>
    </source>
</evidence>
<organism evidence="15 16">
    <name type="scientific">Pontibacter saemangeumensis</name>
    <dbReference type="NCBI Taxonomy" id="1084525"/>
    <lineage>
        <taxon>Bacteria</taxon>
        <taxon>Pseudomonadati</taxon>
        <taxon>Bacteroidota</taxon>
        <taxon>Cytophagia</taxon>
        <taxon>Cytophagales</taxon>
        <taxon>Hymenobacteraceae</taxon>
        <taxon>Pontibacter</taxon>
    </lineage>
</organism>
<dbReference type="Proteomes" id="UP001500552">
    <property type="component" value="Unassembled WGS sequence"/>
</dbReference>
<comment type="similarity">
    <text evidence="3">In the N-terminal section; belongs to the glycosyltransferase 51 family.</text>
</comment>
<evidence type="ECO:0000313" key="16">
    <source>
        <dbReference type="Proteomes" id="UP001500552"/>
    </source>
</evidence>
<comment type="pathway">
    <text evidence="1">Cell wall biogenesis; peptidoglycan biosynthesis.</text>
</comment>
<comment type="similarity">
    <text evidence="2">In the C-terminal section; belongs to the transpeptidase family.</text>
</comment>
<dbReference type="InterPro" id="IPR012338">
    <property type="entry name" value="Beta-lactam/transpept-like"/>
</dbReference>
<proteinExistence type="inferred from homology"/>
<evidence type="ECO:0000256" key="6">
    <source>
        <dbReference type="ARBA" id="ARBA00022676"/>
    </source>
</evidence>
<keyword evidence="9" id="KW-0511">Multifunctional enzyme</keyword>
<feature type="domain" description="Glycosyl transferase family 51" evidence="14">
    <location>
        <begin position="152"/>
        <end position="338"/>
    </location>
</feature>
<keyword evidence="12" id="KW-1133">Transmembrane helix</keyword>
<protein>
    <recommendedName>
        <fullName evidence="10">peptidoglycan glycosyltransferase</fullName>
        <ecNumber evidence="10">2.4.99.28</ecNumber>
    </recommendedName>
</protein>
<comment type="caution">
    <text evidence="15">The sequence shown here is derived from an EMBL/GenBank/DDBJ whole genome shotgun (WGS) entry which is preliminary data.</text>
</comment>
<evidence type="ECO:0000259" key="13">
    <source>
        <dbReference type="Pfam" id="PF00905"/>
    </source>
</evidence>
<evidence type="ECO:0000256" key="7">
    <source>
        <dbReference type="ARBA" id="ARBA00022679"/>
    </source>
</evidence>
<evidence type="ECO:0000256" key="10">
    <source>
        <dbReference type="ARBA" id="ARBA00044770"/>
    </source>
</evidence>
<evidence type="ECO:0000259" key="14">
    <source>
        <dbReference type="Pfam" id="PF00912"/>
    </source>
</evidence>
<dbReference type="SUPFAM" id="SSF56601">
    <property type="entry name" value="beta-lactamase/transpeptidase-like"/>
    <property type="match status" value="1"/>
</dbReference>
<dbReference type="EMBL" id="BAABHC010000002">
    <property type="protein sequence ID" value="GAA4425474.1"/>
    <property type="molecule type" value="Genomic_DNA"/>
</dbReference>
<dbReference type="PANTHER" id="PTHR32282:SF24">
    <property type="entry name" value="GLYCOSYL TRANSFERASE FAMILY 51 DOMAIN-CONTAINING PROTEIN"/>
    <property type="match status" value="1"/>
</dbReference>
<reference evidence="16" key="1">
    <citation type="journal article" date="2019" name="Int. J. Syst. Evol. Microbiol.">
        <title>The Global Catalogue of Microorganisms (GCM) 10K type strain sequencing project: providing services to taxonomists for standard genome sequencing and annotation.</title>
        <authorList>
            <consortium name="The Broad Institute Genomics Platform"/>
            <consortium name="The Broad Institute Genome Sequencing Center for Infectious Disease"/>
            <person name="Wu L."/>
            <person name="Ma J."/>
        </authorList>
    </citation>
    <scope>NUCLEOTIDE SEQUENCE [LARGE SCALE GENOMIC DNA]</scope>
    <source>
        <strain evidence="16">JCM 17926</strain>
    </source>
</reference>
<evidence type="ECO:0000256" key="8">
    <source>
        <dbReference type="ARBA" id="ARBA00022801"/>
    </source>
</evidence>
<accession>A0ABP8LAV2</accession>
<dbReference type="InterPro" id="IPR001460">
    <property type="entry name" value="PCN-bd_Tpept"/>
</dbReference>
<keyword evidence="12" id="KW-0472">Membrane</keyword>
<dbReference type="SUPFAM" id="SSF53955">
    <property type="entry name" value="Lysozyme-like"/>
    <property type="match status" value="1"/>
</dbReference>
<dbReference type="Gene3D" id="1.10.3810.10">
    <property type="entry name" value="Biosynthetic peptidoglycan transglycosylase-like"/>
    <property type="match status" value="1"/>
</dbReference>
<dbReference type="InterPro" id="IPR023346">
    <property type="entry name" value="Lysozyme-like_dom_sf"/>
</dbReference>
<evidence type="ECO:0000256" key="4">
    <source>
        <dbReference type="ARBA" id="ARBA00022645"/>
    </source>
</evidence>
<keyword evidence="5" id="KW-0645">Protease</keyword>
<evidence type="ECO:0000313" key="15">
    <source>
        <dbReference type="EMBL" id="GAA4425474.1"/>
    </source>
</evidence>
<name>A0ABP8LAV2_9BACT</name>
<comment type="catalytic activity">
    <reaction evidence="11">
        <text>[GlcNAc-(1-&gt;4)-Mur2Ac(oyl-L-Ala-gamma-D-Glu-L-Lys-D-Ala-D-Ala)](n)-di-trans,octa-cis-undecaprenyl diphosphate + beta-D-GlcNAc-(1-&gt;4)-Mur2Ac(oyl-L-Ala-gamma-D-Glu-L-Lys-D-Ala-D-Ala)-di-trans,octa-cis-undecaprenyl diphosphate = [GlcNAc-(1-&gt;4)-Mur2Ac(oyl-L-Ala-gamma-D-Glu-L-Lys-D-Ala-D-Ala)](n+1)-di-trans,octa-cis-undecaprenyl diphosphate + di-trans,octa-cis-undecaprenyl diphosphate + H(+)</text>
        <dbReference type="Rhea" id="RHEA:23708"/>
        <dbReference type="Rhea" id="RHEA-COMP:9602"/>
        <dbReference type="Rhea" id="RHEA-COMP:9603"/>
        <dbReference type="ChEBI" id="CHEBI:15378"/>
        <dbReference type="ChEBI" id="CHEBI:58405"/>
        <dbReference type="ChEBI" id="CHEBI:60033"/>
        <dbReference type="ChEBI" id="CHEBI:78435"/>
        <dbReference type="EC" id="2.4.99.28"/>
    </reaction>
</comment>
<evidence type="ECO:0000256" key="9">
    <source>
        <dbReference type="ARBA" id="ARBA00023268"/>
    </source>
</evidence>
<evidence type="ECO:0000256" key="1">
    <source>
        <dbReference type="ARBA" id="ARBA00004752"/>
    </source>
</evidence>
<feature type="transmembrane region" description="Helical" evidence="12">
    <location>
        <begin position="21"/>
        <end position="43"/>
    </location>
</feature>
<dbReference type="InterPro" id="IPR036950">
    <property type="entry name" value="PBP_transglycosylase"/>
</dbReference>
<feature type="domain" description="Penicillin-binding protein transpeptidase" evidence="13">
    <location>
        <begin position="841"/>
        <end position="934"/>
    </location>
</feature>
<keyword evidence="16" id="KW-1185">Reference proteome</keyword>
<evidence type="ECO:0000256" key="12">
    <source>
        <dbReference type="SAM" id="Phobius"/>
    </source>
</evidence>
<keyword evidence="6" id="KW-0328">Glycosyltransferase</keyword>
<gene>
    <name evidence="15" type="ORF">GCM10023188_06460</name>
</gene>
<keyword evidence="7" id="KW-0808">Transferase</keyword>
<evidence type="ECO:0000256" key="3">
    <source>
        <dbReference type="ARBA" id="ARBA00007739"/>
    </source>
</evidence>
<dbReference type="Gene3D" id="3.40.710.10">
    <property type="entry name" value="DD-peptidase/beta-lactamase superfamily"/>
    <property type="match status" value="1"/>
</dbReference>
<keyword evidence="4" id="KW-0121">Carboxypeptidase</keyword>
<sequence length="1050" mass="117065">MVINNYIPTYEDRKEKKRGFWLKWILLGVLLLGVGAVIAALLYEAHTSKFQAREISSYAASLTYRLAPGPSDTIMFAGSGPFDKRLGYAQLPQLLDRARQRGMEIASQTRFSSALMDYTSRGYFTPYPEKAQAGLKIADCRDEIVYQSLYPRQVFASFESLPPLMVQTLLFIENRELLDTARIYMNPAVDWVRFSRAILLEAGRSIGLDYKTIGGSTLSTQMEKYRHSPSGITTDPREKLRQMVSASVRAYQGGPETFPARKALVLSYINSVPLSAAPGYGEVHGLADGLHVWFGGDFGEVSQLLRIPEAKGDSLLAQGLALRQVISLMIAQRRPTFYLSPAGRASLSALTASYLRLMAANGYISPALRDAGLNSEVAFRDFSVAAPVTPKETDKGALMVRSHLSGLLGAPLYDLDRLDLSATTTMQYDLQEQVTAYLDRLSDPDFVKATGLVGERLLSAGGTGQVRYSFNLFESTPQGNVVRVQTDNTDQPFDINEGSKLELGSTAKLRVFITYLEVIAEIHKRYEGASQLALRKALKKPQDNLTLWVLRYLDSAKDKSLPATLHAAMERRYSANPNEVFFTGGGQHTFHNFSSADNGRKPTVREALLESINLPFVRLMRDLVRYSTYQTAGNPAQLLANDRDPRRREYLTRFADREGSTYLLRFWRKYEGRKPEERLELLLSGLRQNPVRIAASYRYLYPETDSVTFGELLRKRLPGQKLTHKRVMELYHMYGPDAFNLPDQGYVARVHPLELWLLSYLRQHPDARWDDVVEASKDERQVVYAWLFRTRFKHARDSRIRTMLELDAFPDIQKRWEKLGYPFGKLVPSYATALGSSGDRPSALAELMGIILNNGVRRQTVRVEKLHFAANTPYETILQVPETTGKQVLAPEVAAAVREALADVVGSGTGRRLRGGFTTAAGQPLPVGGKTGTGDNRLVTVSRGGHRLTSRAMNRTATFVFFLGDRHFGTLTAFVPGRQADDFHFTSSLPIQVLRGMAPLLQPYLEPGANTLCRDIPEAAAMEGQLLTVQEGEQNAGMPGSTNAQQANSN</sequence>
<dbReference type="PANTHER" id="PTHR32282">
    <property type="entry name" value="BINDING PROTEIN TRANSPEPTIDASE, PUTATIVE-RELATED"/>
    <property type="match status" value="1"/>
</dbReference>
<keyword evidence="8" id="KW-0378">Hydrolase</keyword>
<keyword evidence="12" id="KW-0812">Transmembrane</keyword>
<dbReference type="InterPro" id="IPR001264">
    <property type="entry name" value="Glyco_trans_51"/>
</dbReference>
<dbReference type="InterPro" id="IPR050396">
    <property type="entry name" value="Glycosyltr_51/Transpeptidase"/>
</dbReference>
<evidence type="ECO:0000256" key="5">
    <source>
        <dbReference type="ARBA" id="ARBA00022670"/>
    </source>
</evidence>
<evidence type="ECO:0000256" key="2">
    <source>
        <dbReference type="ARBA" id="ARBA00007090"/>
    </source>
</evidence>